<dbReference type="PROSITE" id="PS01075">
    <property type="entry name" value="ACETATE_KINASE_1"/>
    <property type="match status" value="1"/>
</dbReference>
<dbReference type="InterPro" id="IPR023865">
    <property type="entry name" value="Aliphatic_acid_kinase_CS"/>
</dbReference>
<evidence type="ECO:0000256" key="7">
    <source>
        <dbReference type="ARBA" id="ARBA00022840"/>
    </source>
</evidence>
<evidence type="ECO:0000256" key="8">
    <source>
        <dbReference type="ARBA" id="ARBA00048596"/>
    </source>
</evidence>
<sequence length="363" mass="40358">MERNFVLAINPGSTSTKVSIFEREQEIKTFKIDHRKEDLEKYKKIADQYEYRLRLIKDWLEAENISTDALIAIVGRGGLLRSMPGGTYSVTDAMIEDLKVGIQGEHASNLGGMLAKGLADLENIPSYIVDPVAVDEFHDIARISGLKEIPRKSLVHALNIKAVSHRRAKELNRNFEDLNLVVAHLGGGISIAAVEKGKIIDVNNAKEMGPFSPDRAGTLPVGDLVKLCYSGKYTLNEMKTMLQGEGGLFSYLDTMDGREVEERIKNGDNYARLIYDAMAYQIGKEIGSYATVLYGHIDNIILTGGLSYSNYLVDRIKEMIDFISEVIVYPGEDEMEALNKGAQRVINGEERAKIYEDEVSISG</sequence>
<dbReference type="EC" id="2.7.2.7" evidence="9"/>
<dbReference type="PANTHER" id="PTHR21060">
    <property type="entry name" value="ACETATE KINASE"/>
    <property type="match status" value="1"/>
</dbReference>
<dbReference type="HAMAP" id="MF_00542">
    <property type="entry name" value="Butyrate_kinase"/>
    <property type="match status" value="1"/>
</dbReference>
<dbReference type="InterPro" id="IPR000890">
    <property type="entry name" value="Aliphatic_acid_kin_short-chain"/>
</dbReference>
<dbReference type="NCBIfam" id="TIGR02707">
    <property type="entry name" value="butyr_kinase"/>
    <property type="match status" value="1"/>
</dbReference>
<dbReference type="InterPro" id="IPR011245">
    <property type="entry name" value="Butyrate_kin"/>
</dbReference>
<evidence type="ECO:0000256" key="1">
    <source>
        <dbReference type="ARBA" id="ARBA00004496"/>
    </source>
</evidence>
<evidence type="ECO:0000256" key="5">
    <source>
        <dbReference type="ARBA" id="ARBA00022741"/>
    </source>
</evidence>
<evidence type="ECO:0000256" key="6">
    <source>
        <dbReference type="ARBA" id="ARBA00022777"/>
    </source>
</evidence>
<reference evidence="11 12" key="1">
    <citation type="submission" date="2022-06" db="EMBL/GenBank/DDBJ databases">
        <title>Isolation of gut microbiota from human fecal samples.</title>
        <authorList>
            <person name="Pamer E.G."/>
            <person name="Barat B."/>
            <person name="Waligurski E."/>
            <person name="Medina S."/>
            <person name="Paddock L."/>
            <person name="Mostad J."/>
        </authorList>
    </citation>
    <scope>NUCLEOTIDE SEQUENCE [LARGE SCALE GENOMIC DNA]</scope>
    <source>
        <strain evidence="11 12">DFI.7.95</strain>
    </source>
</reference>
<comment type="subcellular location">
    <subcellularLocation>
        <location evidence="1 9">Cytoplasm</location>
    </subcellularLocation>
</comment>
<proteinExistence type="inferred from homology"/>
<dbReference type="SUPFAM" id="SSF53067">
    <property type="entry name" value="Actin-like ATPase domain"/>
    <property type="match status" value="2"/>
</dbReference>
<name>A0ABT1SFM1_9FIRM</name>
<dbReference type="RefSeq" id="WP_256312775.1">
    <property type="nucleotide sequence ID" value="NZ_JANGAC010000020.1"/>
</dbReference>
<dbReference type="NCBIfam" id="NF002834">
    <property type="entry name" value="PRK03011.1-5"/>
    <property type="match status" value="1"/>
</dbReference>
<evidence type="ECO:0000256" key="3">
    <source>
        <dbReference type="ARBA" id="ARBA00022490"/>
    </source>
</evidence>
<dbReference type="Gene3D" id="3.30.420.40">
    <property type="match status" value="2"/>
</dbReference>
<dbReference type="InterPro" id="IPR043129">
    <property type="entry name" value="ATPase_NBD"/>
</dbReference>
<keyword evidence="7 9" id="KW-0067">ATP-binding</keyword>
<organism evidence="11 12">
    <name type="scientific">Tissierella carlieri</name>
    <dbReference type="NCBI Taxonomy" id="689904"/>
    <lineage>
        <taxon>Bacteria</taxon>
        <taxon>Bacillati</taxon>
        <taxon>Bacillota</taxon>
        <taxon>Tissierellia</taxon>
        <taxon>Tissierellales</taxon>
        <taxon>Tissierellaceae</taxon>
        <taxon>Tissierella</taxon>
    </lineage>
</organism>
<evidence type="ECO:0000256" key="10">
    <source>
        <dbReference type="RuleBase" id="RU003835"/>
    </source>
</evidence>
<evidence type="ECO:0000256" key="2">
    <source>
        <dbReference type="ARBA" id="ARBA00008748"/>
    </source>
</evidence>
<protein>
    <recommendedName>
        <fullName evidence="9">Probable butyrate kinase</fullName>
        <shortName evidence="9">BK</shortName>
        <ecNumber evidence="9">2.7.2.7</ecNumber>
    </recommendedName>
    <alternativeName>
        <fullName evidence="9">Branched-chain carboxylic acid kinase</fullName>
    </alternativeName>
</protein>
<evidence type="ECO:0000313" key="12">
    <source>
        <dbReference type="Proteomes" id="UP001524478"/>
    </source>
</evidence>
<keyword evidence="4 9" id="KW-0808">Transferase</keyword>
<dbReference type="Proteomes" id="UP001524478">
    <property type="component" value="Unassembled WGS sequence"/>
</dbReference>
<evidence type="ECO:0000256" key="9">
    <source>
        <dbReference type="HAMAP-Rule" id="MF_00542"/>
    </source>
</evidence>
<dbReference type="Pfam" id="PF00871">
    <property type="entry name" value="Acetate_kinase"/>
    <property type="match status" value="1"/>
</dbReference>
<dbReference type="PANTHER" id="PTHR21060:SF3">
    <property type="entry name" value="BUTYRATE KINASE 2-RELATED"/>
    <property type="match status" value="1"/>
</dbReference>
<keyword evidence="12" id="KW-1185">Reference proteome</keyword>
<accession>A0ABT1SFM1</accession>
<keyword evidence="3 9" id="KW-0963">Cytoplasm</keyword>
<evidence type="ECO:0000256" key="4">
    <source>
        <dbReference type="ARBA" id="ARBA00022679"/>
    </source>
</evidence>
<keyword evidence="6 9" id="KW-0418">Kinase</keyword>
<dbReference type="PRINTS" id="PR00471">
    <property type="entry name" value="ACETATEKNASE"/>
</dbReference>
<keyword evidence="5 9" id="KW-0547">Nucleotide-binding</keyword>
<dbReference type="PIRSF" id="PIRSF036458">
    <property type="entry name" value="Butyrate_kin"/>
    <property type="match status" value="1"/>
</dbReference>
<evidence type="ECO:0000313" key="11">
    <source>
        <dbReference type="EMBL" id="MCQ4925261.1"/>
    </source>
</evidence>
<dbReference type="PROSITE" id="PS01076">
    <property type="entry name" value="ACETATE_KINASE_2"/>
    <property type="match status" value="1"/>
</dbReference>
<gene>
    <name evidence="9 11" type="primary">buk</name>
    <name evidence="11" type="ORF">NE686_19310</name>
</gene>
<dbReference type="GO" id="GO:0047761">
    <property type="term" value="F:butyrate kinase activity"/>
    <property type="evidence" value="ECO:0007669"/>
    <property type="project" value="UniProtKB-EC"/>
</dbReference>
<comment type="caution">
    <text evidence="11">The sequence shown here is derived from an EMBL/GenBank/DDBJ whole genome shotgun (WGS) entry which is preliminary data.</text>
</comment>
<comment type="catalytic activity">
    <reaction evidence="8 9">
        <text>butanoate + ATP = butanoyl phosphate + ADP</text>
        <dbReference type="Rhea" id="RHEA:13585"/>
        <dbReference type="ChEBI" id="CHEBI:17968"/>
        <dbReference type="ChEBI" id="CHEBI:30616"/>
        <dbReference type="ChEBI" id="CHEBI:58079"/>
        <dbReference type="ChEBI" id="CHEBI:456216"/>
        <dbReference type="EC" id="2.7.2.7"/>
    </reaction>
</comment>
<dbReference type="EMBL" id="JANGAC010000020">
    <property type="protein sequence ID" value="MCQ4925261.1"/>
    <property type="molecule type" value="Genomic_DNA"/>
</dbReference>
<dbReference type="CDD" id="cd24011">
    <property type="entry name" value="ASKHA_NBD_BK"/>
    <property type="match status" value="1"/>
</dbReference>
<comment type="similarity">
    <text evidence="2 9 10">Belongs to the acetokinase family.</text>
</comment>